<keyword evidence="2" id="KW-1185">Reference proteome</keyword>
<dbReference type="RefSeq" id="XP_002504151.1">
    <property type="nucleotide sequence ID" value="XM_002504105.1"/>
</dbReference>
<evidence type="ECO:0000313" key="2">
    <source>
        <dbReference type="Proteomes" id="UP000002009"/>
    </source>
</evidence>
<dbReference type="AlphaFoldDB" id="C1EDB1"/>
<dbReference type="GeneID" id="8246328"/>
<dbReference type="InParanoid" id="C1EDB1"/>
<gene>
    <name evidence="1" type="ORF">MICPUN_102122</name>
</gene>
<organism evidence="1 2">
    <name type="scientific">Micromonas commoda (strain RCC299 / NOUM17 / CCMP2709)</name>
    <name type="common">Picoplanktonic green alga</name>
    <dbReference type="NCBI Taxonomy" id="296587"/>
    <lineage>
        <taxon>Eukaryota</taxon>
        <taxon>Viridiplantae</taxon>
        <taxon>Chlorophyta</taxon>
        <taxon>Mamiellophyceae</taxon>
        <taxon>Mamiellales</taxon>
        <taxon>Mamiellaceae</taxon>
        <taxon>Micromonas</taxon>
    </lineage>
</organism>
<sequence>MPRTTLAGRIRSSVHDAGADEREVDASLALLADVVLLKGLIDGAPDKTRRLSREPCPHGAKYRSACRVCSACPHGRQRCRCKDCGGASICSHGRKRTTCRECGGGGLCGAHARQRSLCKECGGGSICAHGRRRVICKDCGGAGLCPHGRQHHVCKPCGGASICAHGRRRDRCKPCVAKKFIAATSKS</sequence>
<dbReference type="EMBL" id="CP001329">
    <property type="protein sequence ID" value="ACO65409.1"/>
    <property type="molecule type" value="Genomic_DNA"/>
</dbReference>
<proteinExistence type="predicted"/>
<reference evidence="1 2" key="1">
    <citation type="journal article" date="2009" name="Science">
        <title>Green evolution and dynamic adaptations revealed by genomes of the marine picoeukaryotes Micromonas.</title>
        <authorList>
            <person name="Worden A.Z."/>
            <person name="Lee J.H."/>
            <person name="Mock T."/>
            <person name="Rouze P."/>
            <person name="Simmons M.P."/>
            <person name="Aerts A.L."/>
            <person name="Allen A.E."/>
            <person name="Cuvelier M.L."/>
            <person name="Derelle E."/>
            <person name="Everett M.V."/>
            <person name="Foulon E."/>
            <person name="Grimwood J."/>
            <person name="Gundlach H."/>
            <person name="Henrissat B."/>
            <person name="Napoli C."/>
            <person name="McDonald S.M."/>
            <person name="Parker M.S."/>
            <person name="Rombauts S."/>
            <person name="Salamov A."/>
            <person name="Von Dassow P."/>
            <person name="Badger J.H."/>
            <person name="Coutinho P.M."/>
            <person name="Demir E."/>
            <person name="Dubchak I."/>
            <person name="Gentemann C."/>
            <person name="Eikrem W."/>
            <person name="Gready J.E."/>
            <person name="John U."/>
            <person name="Lanier W."/>
            <person name="Lindquist E.A."/>
            <person name="Lucas S."/>
            <person name="Mayer K.F."/>
            <person name="Moreau H."/>
            <person name="Not F."/>
            <person name="Otillar R."/>
            <person name="Panaud O."/>
            <person name="Pangilinan J."/>
            <person name="Paulsen I."/>
            <person name="Piegu B."/>
            <person name="Poliakov A."/>
            <person name="Robbens S."/>
            <person name="Schmutz J."/>
            <person name="Toulza E."/>
            <person name="Wyss T."/>
            <person name="Zelensky A."/>
            <person name="Zhou K."/>
            <person name="Armbrust E.V."/>
            <person name="Bhattacharya D."/>
            <person name="Goodenough U.W."/>
            <person name="Van de Peer Y."/>
            <person name="Grigoriev I.V."/>
        </authorList>
    </citation>
    <scope>NUCLEOTIDE SEQUENCE [LARGE SCALE GENOMIC DNA]</scope>
    <source>
        <strain evidence="2">RCC299 / NOUM17</strain>
    </source>
</reference>
<protein>
    <submittedName>
        <fullName evidence="1">Uncharacterized protein</fullName>
    </submittedName>
</protein>
<accession>C1EDB1</accession>
<dbReference type="Proteomes" id="UP000002009">
    <property type="component" value="Chromosome 9"/>
</dbReference>
<name>C1EDB1_MICCC</name>
<dbReference type="KEGG" id="mis:MICPUN_102122"/>
<evidence type="ECO:0000313" key="1">
    <source>
        <dbReference type="EMBL" id="ACO65409.1"/>
    </source>
</evidence>